<name>B9RUJ8_RICCO</name>
<feature type="compositionally biased region" description="Low complexity" evidence="1">
    <location>
        <begin position="66"/>
        <end position="76"/>
    </location>
</feature>
<reference evidence="4" key="1">
    <citation type="journal article" date="2010" name="Nat. Biotechnol.">
        <title>Draft genome sequence of the oilseed species Ricinus communis.</title>
        <authorList>
            <person name="Chan A.P."/>
            <person name="Crabtree J."/>
            <person name="Zhao Q."/>
            <person name="Lorenzi H."/>
            <person name="Orvis J."/>
            <person name="Puiu D."/>
            <person name="Melake-Berhan A."/>
            <person name="Jones K.M."/>
            <person name="Redman J."/>
            <person name="Chen G."/>
            <person name="Cahoon E.B."/>
            <person name="Gedil M."/>
            <person name="Stanke M."/>
            <person name="Haas B.J."/>
            <person name="Wortman J.R."/>
            <person name="Fraser-Liggett C.M."/>
            <person name="Ravel J."/>
            <person name="Rabinowicz P.D."/>
        </authorList>
    </citation>
    <scope>NUCLEOTIDE SEQUENCE [LARGE SCALE GENOMIC DNA]</scope>
    <source>
        <strain evidence="4">cv. Hale</strain>
    </source>
</reference>
<dbReference type="AlphaFoldDB" id="B9RUJ8"/>
<dbReference type="STRING" id="3988.B9RUJ8"/>
<feature type="region of interest" description="Disordered" evidence="1">
    <location>
        <begin position="39"/>
        <end position="76"/>
    </location>
</feature>
<keyword evidence="4" id="KW-1185">Reference proteome</keyword>
<gene>
    <name evidence="3" type="ORF">RCOM_0853510</name>
</gene>
<dbReference type="EMBL" id="EQ973817">
    <property type="protein sequence ID" value="EEF44985.1"/>
    <property type="molecule type" value="Genomic_DNA"/>
</dbReference>
<dbReference type="InterPro" id="IPR058017">
    <property type="entry name" value="At3g28540-like_C"/>
</dbReference>
<dbReference type="Proteomes" id="UP000008311">
    <property type="component" value="Unassembled WGS sequence"/>
</dbReference>
<evidence type="ECO:0000256" key="1">
    <source>
        <dbReference type="SAM" id="MobiDB-lite"/>
    </source>
</evidence>
<sequence length="76" mass="8218">MTPADVAEHLMPKTLPGNAEVCLESLIVGLEKAKEVAKLKAEEEAKEKELSPPPPASAVMEEAKENNNNNPKPNKE</sequence>
<feature type="domain" description="AAA+ ATPase At3g28540-like C-terminal" evidence="2">
    <location>
        <begin position="1"/>
        <end position="41"/>
    </location>
</feature>
<dbReference type="InParanoid" id="B9RUJ8"/>
<organism evidence="3 4">
    <name type="scientific">Ricinus communis</name>
    <name type="common">Castor bean</name>
    <dbReference type="NCBI Taxonomy" id="3988"/>
    <lineage>
        <taxon>Eukaryota</taxon>
        <taxon>Viridiplantae</taxon>
        <taxon>Streptophyta</taxon>
        <taxon>Embryophyta</taxon>
        <taxon>Tracheophyta</taxon>
        <taxon>Spermatophyta</taxon>
        <taxon>Magnoliopsida</taxon>
        <taxon>eudicotyledons</taxon>
        <taxon>Gunneridae</taxon>
        <taxon>Pentapetalae</taxon>
        <taxon>rosids</taxon>
        <taxon>fabids</taxon>
        <taxon>Malpighiales</taxon>
        <taxon>Euphorbiaceae</taxon>
        <taxon>Acalyphoideae</taxon>
        <taxon>Acalypheae</taxon>
        <taxon>Ricinus</taxon>
    </lineage>
</organism>
<evidence type="ECO:0000313" key="4">
    <source>
        <dbReference type="Proteomes" id="UP000008311"/>
    </source>
</evidence>
<dbReference type="Pfam" id="PF25568">
    <property type="entry name" value="AAA_lid_At3g28540"/>
    <property type="match status" value="1"/>
</dbReference>
<evidence type="ECO:0000313" key="3">
    <source>
        <dbReference type="EMBL" id="EEF44985.1"/>
    </source>
</evidence>
<accession>B9RUJ8</accession>
<evidence type="ECO:0000259" key="2">
    <source>
        <dbReference type="Pfam" id="PF25568"/>
    </source>
</evidence>
<feature type="compositionally biased region" description="Basic and acidic residues" evidence="1">
    <location>
        <begin position="39"/>
        <end position="50"/>
    </location>
</feature>
<proteinExistence type="predicted"/>
<protein>
    <recommendedName>
        <fullName evidence="2">AAA+ ATPase At3g28540-like C-terminal domain-containing protein</fullName>
    </recommendedName>
</protein>